<accession>A0A2U3KCF7</accession>
<gene>
    <name evidence="1" type="ORF">SBA1_1740004</name>
</gene>
<sequence length="141" mass="15980">MDPTKTPVIPPELEQVRQELEQWRSTQAHRSPIPEPLWRAAAKLARQHGVQLTARTLRLDYARLKARVKPQARRKSAVRSSSALRRAAPSFVELLAPRPGSSQECRVELEGPRGRMRVDFKGIATAELVALSRALWNDETR</sequence>
<evidence type="ECO:0000313" key="1">
    <source>
        <dbReference type="EMBL" id="SPF37237.1"/>
    </source>
</evidence>
<protein>
    <submittedName>
        <fullName evidence="1">Uncharacterized protein</fullName>
    </submittedName>
</protein>
<reference evidence="2" key="1">
    <citation type="submission" date="2018-02" db="EMBL/GenBank/DDBJ databases">
        <authorList>
            <person name="Hausmann B."/>
        </authorList>
    </citation>
    <scope>NUCLEOTIDE SEQUENCE [LARGE SCALE GENOMIC DNA]</scope>
    <source>
        <strain evidence="2">Peat soil MAG SbA1</strain>
    </source>
</reference>
<organism evidence="1 2">
    <name type="scientific">Candidatus Sulfotelmatobacter kueseliae</name>
    <dbReference type="NCBI Taxonomy" id="2042962"/>
    <lineage>
        <taxon>Bacteria</taxon>
        <taxon>Pseudomonadati</taxon>
        <taxon>Acidobacteriota</taxon>
        <taxon>Terriglobia</taxon>
        <taxon>Terriglobales</taxon>
        <taxon>Candidatus Korobacteraceae</taxon>
        <taxon>Candidatus Sulfotelmatobacter</taxon>
    </lineage>
</organism>
<name>A0A2U3KCF7_9BACT</name>
<dbReference type="AlphaFoldDB" id="A0A2U3KCF7"/>
<evidence type="ECO:0000313" key="2">
    <source>
        <dbReference type="Proteomes" id="UP000238701"/>
    </source>
</evidence>
<proteinExistence type="predicted"/>
<dbReference type="OrthoDB" id="129453at2"/>
<dbReference type="EMBL" id="OMOD01000084">
    <property type="protein sequence ID" value="SPF37237.1"/>
    <property type="molecule type" value="Genomic_DNA"/>
</dbReference>
<dbReference type="Proteomes" id="UP000238701">
    <property type="component" value="Unassembled WGS sequence"/>
</dbReference>